<accession>A0A450WPX3</accession>
<protein>
    <submittedName>
        <fullName evidence="1">Uncharacterized protein</fullName>
    </submittedName>
</protein>
<dbReference type="PROSITE" id="PS51257">
    <property type="entry name" value="PROKAR_LIPOPROTEIN"/>
    <property type="match status" value="1"/>
</dbReference>
<evidence type="ECO:0000313" key="1">
    <source>
        <dbReference type="EMBL" id="VFK19091.1"/>
    </source>
</evidence>
<gene>
    <name evidence="1" type="ORF">BECKLFY1418C_GA0070996_10537</name>
</gene>
<organism evidence="1">
    <name type="scientific">Candidatus Kentrum sp. LFY</name>
    <dbReference type="NCBI Taxonomy" id="2126342"/>
    <lineage>
        <taxon>Bacteria</taxon>
        <taxon>Pseudomonadati</taxon>
        <taxon>Pseudomonadota</taxon>
        <taxon>Gammaproteobacteria</taxon>
        <taxon>Candidatus Kentrum</taxon>
    </lineage>
</organism>
<reference evidence="1" key="1">
    <citation type="submission" date="2019-02" db="EMBL/GenBank/DDBJ databases">
        <authorList>
            <person name="Gruber-Vodicka R. H."/>
            <person name="Seah K. B. B."/>
        </authorList>
    </citation>
    <scope>NUCLEOTIDE SEQUENCE</scope>
    <source>
        <strain evidence="1">BECK_BY7</strain>
    </source>
</reference>
<name>A0A450WPX3_9GAMM</name>
<sequence>MKHHALSAPNHRHVLGILTVILLMTACTPAAYREPITRFQQASTVVIEGARTTYGSANKGERNAEIDRRLEQKERITLRDLNSEDLRLLGPDDIAARMKALDALAKHGELLLTLASSDAPQKAKDAANSLDDAIVSLNSSLGYASSNRFKETAGGFAAIAGEVVQLALNAKIIEALDKAIVASDDQVKPLLRLLRVEMSALYERRRANLSNERVAAVDAYNELIDRTNSSSANLAKAAARIKAVEDKWDNLPLLLGAGPGFDAMTQAHQKLVDYANSPKAPQDLAGLVEAVDAFVTRAKTIADAIQTIQDAQE</sequence>
<dbReference type="EMBL" id="CAADFN010000053">
    <property type="protein sequence ID" value="VFK19091.1"/>
    <property type="molecule type" value="Genomic_DNA"/>
</dbReference>
<dbReference type="AlphaFoldDB" id="A0A450WPX3"/>
<proteinExistence type="predicted"/>